<dbReference type="Proteomes" id="UP000544222">
    <property type="component" value="Unassembled WGS sequence"/>
</dbReference>
<gene>
    <name evidence="5" type="ORF">FHX64_001711</name>
</gene>
<evidence type="ECO:0000259" key="4">
    <source>
        <dbReference type="Pfam" id="PF01212"/>
    </source>
</evidence>
<dbReference type="AlphaFoldDB" id="A0A7W5H1F9"/>
<comment type="caution">
    <text evidence="5">The sequence shown here is derived from an EMBL/GenBank/DDBJ whole genome shotgun (WGS) entry which is preliminary data.</text>
</comment>
<evidence type="ECO:0000313" key="6">
    <source>
        <dbReference type="Proteomes" id="UP000544222"/>
    </source>
</evidence>
<evidence type="ECO:0000256" key="1">
    <source>
        <dbReference type="ARBA" id="ARBA00001933"/>
    </source>
</evidence>
<name>A0A7W5H1F9_9PORP</name>
<reference evidence="5 6" key="1">
    <citation type="submission" date="2020-08" db="EMBL/GenBank/DDBJ databases">
        <title>Genomic Encyclopedia of Type Strains, Phase IV (KMG-IV): sequencing the most valuable type-strain genomes for metagenomic binning, comparative biology and taxonomic classification.</title>
        <authorList>
            <person name="Goeker M."/>
        </authorList>
    </citation>
    <scope>NUCLEOTIDE SEQUENCE [LARGE SCALE GENOMIC DNA]</scope>
    <source>
        <strain evidence="5 6">DSM 27471</strain>
    </source>
</reference>
<protein>
    <submittedName>
        <fullName evidence="5">Threonine aldolase</fullName>
        <ecNumber evidence="5">4.1.2.5</ecNumber>
    </submittedName>
</protein>
<dbReference type="CDD" id="cd06502">
    <property type="entry name" value="TA_like"/>
    <property type="match status" value="1"/>
</dbReference>
<evidence type="ECO:0000256" key="2">
    <source>
        <dbReference type="ARBA" id="ARBA00006966"/>
    </source>
</evidence>
<comment type="similarity">
    <text evidence="2">Belongs to the threonine aldolase family.</text>
</comment>
<evidence type="ECO:0000256" key="3">
    <source>
        <dbReference type="ARBA" id="ARBA00022898"/>
    </source>
</evidence>
<comment type="cofactor">
    <cofactor evidence="1">
        <name>pyridoxal 5'-phosphate</name>
        <dbReference type="ChEBI" id="CHEBI:597326"/>
    </cofactor>
</comment>
<sequence>MKSFASDNYSGVHPTIFEALIEANEDHASSYGNDMYTEKAEAKFKSLFGDDTQVLFVFNGTGANVVCLQCAVHSFESIICAETAHICSDECGAPVKATGSMLQPIVTPDGKLTPELIDPYIKGIGNMHNVQPRVISISQTTEVGTLYQVEELSRLCEYAHVHGLLVHLDGARIANAVASLGVNVKACTVDCGVDIMSFGGTKNGLLMGEAILIFNPELARNAQYVRKQATQLFSKMRFISAQFVALFENDLWLTMARHSNHMAKLLEQEIKDLPFIEFTQPVEANALFVRLPEAMVKPLQQEFPFYLWDEQQFEARWMCSFDTTEDDIRLFVQHIKMLAEFQHLA</sequence>
<dbReference type="EMBL" id="JACHYB010000001">
    <property type="protein sequence ID" value="MBB3187548.1"/>
    <property type="molecule type" value="Genomic_DNA"/>
</dbReference>
<evidence type="ECO:0000313" key="5">
    <source>
        <dbReference type="EMBL" id="MBB3187548.1"/>
    </source>
</evidence>
<dbReference type="Gene3D" id="3.40.640.10">
    <property type="entry name" value="Type I PLP-dependent aspartate aminotransferase-like (Major domain)"/>
    <property type="match status" value="1"/>
</dbReference>
<dbReference type="RefSeq" id="WP_183413305.1">
    <property type="nucleotide sequence ID" value="NZ_JACHYB010000001.1"/>
</dbReference>
<dbReference type="GO" id="GO:0006520">
    <property type="term" value="P:amino acid metabolic process"/>
    <property type="evidence" value="ECO:0007669"/>
    <property type="project" value="InterPro"/>
</dbReference>
<dbReference type="SUPFAM" id="SSF53383">
    <property type="entry name" value="PLP-dependent transferases"/>
    <property type="match status" value="1"/>
</dbReference>
<keyword evidence="6" id="KW-1185">Reference proteome</keyword>
<keyword evidence="5" id="KW-0456">Lyase</keyword>
<dbReference type="PANTHER" id="PTHR48097">
    <property type="entry name" value="L-THREONINE ALDOLASE-RELATED"/>
    <property type="match status" value="1"/>
</dbReference>
<dbReference type="InterPro" id="IPR001597">
    <property type="entry name" value="ArAA_b-elim_lyase/Thr_aldolase"/>
</dbReference>
<dbReference type="InterPro" id="IPR015421">
    <property type="entry name" value="PyrdxlP-dep_Trfase_major"/>
</dbReference>
<accession>A0A7W5H1F9</accession>
<dbReference type="PANTHER" id="PTHR48097:SF5">
    <property type="entry name" value="LOW SPECIFICITY L-THREONINE ALDOLASE"/>
    <property type="match status" value="1"/>
</dbReference>
<dbReference type="InterPro" id="IPR015424">
    <property type="entry name" value="PyrdxlP-dep_Trfase"/>
</dbReference>
<dbReference type="Gene3D" id="3.90.1150.10">
    <property type="entry name" value="Aspartate Aminotransferase, domain 1"/>
    <property type="match status" value="1"/>
</dbReference>
<feature type="domain" description="Aromatic amino acid beta-eliminating lyase/threonine aldolase" evidence="4">
    <location>
        <begin position="4"/>
        <end position="290"/>
    </location>
</feature>
<dbReference type="GO" id="GO:0004793">
    <property type="term" value="F:threonine aldolase activity"/>
    <property type="evidence" value="ECO:0007669"/>
    <property type="project" value="UniProtKB-EC"/>
</dbReference>
<organism evidence="5 6">
    <name type="scientific">Microbacter margulisiae</name>
    <dbReference type="NCBI Taxonomy" id="1350067"/>
    <lineage>
        <taxon>Bacteria</taxon>
        <taxon>Pseudomonadati</taxon>
        <taxon>Bacteroidota</taxon>
        <taxon>Bacteroidia</taxon>
        <taxon>Bacteroidales</taxon>
        <taxon>Porphyromonadaceae</taxon>
        <taxon>Microbacter</taxon>
    </lineage>
</organism>
<proteinExistence type="inferred from homology"/>
<dbReference type="Pfam" id="PF01212">
    <property type="entry name" value="Beta_elim_lyase"/>
    <property type="match status" value="1"/>
</dbReference>
<keyword evidence="3" id="KW-0663">Pyridoxal phosphate</keyword>
<dbReference type="EC" id="4.1.2.5" evidence="5"/>
<dbReference type="InterPro" id="IPR015422">
    <property type="entry name" value="PyrdxlP-dep_Trfase_small"/>
</dbReference>